<dbReference type="InterPro" id="IPR000682">
    <property type="entry name" value="PCMT"/>
</dbReference>
<keyword evidence="14" id="KW-1185">Reference proteome</keyword>
<dbReference type="GO" id="GO:0004719">
    <property type="term" value="F:protein-L-isoaspartate (D-aspartate) O-methyltransferase activity"/>
    <property type="evidence" value="ECO:0007669"/>
    <property type="project" value="UniProtKB-EC"/>
</dbReference>
<evidence type="ECO:0000256" key="9">
    <source>
        <dbReference type="ARBA" id="ARBA00030757"/>
    </source>
</evidence>
<evidence type="ECO:0000256" key="4">
    <source>
        <dbReference type="ARBA" id="ARBA00013346"/>
    </source>
</evidence>
<dbReference type="RefSeq" id="WP_058891966.1">
    <property type="nucleotide sequence ID" value="NZ_LQBL01000030.1"/>
</dbReference>
<reference evidence="13 14" key="1">
    <citation type="submission" date="2015-12" db="EMBL/GenBank/DDBJ databases">
        <title>Serinicoccus chungangenesis strain CD08_5 genome sequencing and assembly.</title>
        <authorList>
            <person name="Chander A.M."/>
            <person name="Kaur G."/>
            <person name="Nair G.R."/>
            <person name="Dhawan D.K."/>
            <person name="Kochhar R.K."/>
            <person name="Mayilraj S."/>
            <person name="Bhadada S.K."/>
        </authorList>
    </citation>
    <scope>NUCLEOTIDE SEQUENCE [LARGE SCALE GENOMIC DNA]</scope>
    <source>
        <strain evidence="13 14">CD08_5</strain>
    </source>
</reference>
<protein>
    <recommendedName>
        <fullName evidence="4">Protein-L-isoaspartate O-methyltransferase</fullName>
        <ecNumber evidence="3">2.1.1.77</ecNumber>
    </recommendedName>
    <alternativeName>
        <fullName evidence="11">L-isoaspartyl protein carboxyl methyltransferase</fullName>
    </alternativeName>
    <alternativeName>
        <fullName evidence="9">Protein L-isoaspartyl methyltransferase</fullName>
    </alternativeName>
    <alternativeName>
        <fullName evidence="10">Protein-beta-aspartate methyltransferase</fullName>
    </alternativeName>
</protein>
<feature type="region of interest" description="Disordered" evidence="12">
    <location>
        <begin position="29"/>
        <end position="50"/>
    </location>
</feature>
<evidence type="ECO:0000256" key="11">
    <source>
        <dbReference type="ARBA" id="ARBA00031350"/>
    </source>
</evidence>
<dbReference type="AlphaFoldDB" id="A0A0W8I3G1"/>
<evidence type="ECO:0000256" key="8">
    <source>
        <dbReference type="ARBA" id="ARBA00022691"/>
    </source>
</evidence>
<dbReference type="GO" id="GO:0005737">
    <property type="term" value="C:cytoplasm"/>
    <property type="evidence" value="ECO:0007669"/>
    <property type="project" value="UniProtKB-SubCell"/>
</dbReference>
<dbReference type="GO" id="GO:0032259">
    <property type="term" value="P:methylation"/>
    <property type="evidence" value="ECO:0007669"/>
    <property type="project" value="UniProtKB-KW"/>
</dbReference>
<comment type="caution">
    <text evidence="13">The sequence shown here is derived from an EMBL/GenBank/DDBJ whole genome shotgun (WGS) entry which is preliminary data.</text>
</comment>
<dbReference type="STRING" id="767452.AVL62_13925"/>
<evidence type="ECO:0000256" key="6">
    <source>
        <dbReference type="ARBA" id="ARBA00022603"/>
    </source>
</evidence>
<dbReference type="Pfam" id="PF01135">
    <property type="entry name" value="PCMT"/>
    <property type="match status" value="1"/>
</dbReference>
<dbReference type="EC" id="2.1.1.77" evidence="3"/>
<dbReference type="SUPFAM" id="SSF53335">
    <property type="entry name" value="S-adenosyl-L-methionine-dependent methyltransferases"/>
    <property type="match status" value="1"/>
</dbReference>
<evidence type="ECO:0000313" key="14">
    <source>
        <dbReference type="Proteomes" id="UP000054837"/>
    </source>
</evidence>
<evidence type="ECO:0000256" key="12">
    <source>
        <dbReference type="SAM" id="MobiDB-lite"/>
    </source>
</evidence>
<evidence type="ECO:0000256" key="10">
    <source>
        <dbReference type="ARBA" id="ARBA00031323"/>
    </source>
</evidence>
<dbReference type="PANTHER" id="PTHR11579">
    <property type="entry name" value="PROTEIN-L-ISOASPARTATE O-METHYLTRANSFERASE"/>
    <property type="match status" value="1"/>
</dbReference>
<dbReference type="Gene3D" id="3.40.50.150">
    <property type="entry name" value="Vaccinia Virus protein VP39"/>
    <property type="match status" value="1"/>
</dbReference>
<keyword evidence="5" id="KW-0963">Cytoplasm</keyword>
<dbReference type="InterPro" id="IPR029063">
    <property type="entry name" value="SAM-dependent_MTases_sf"/>
</dbReference>
<comment type="subcellular location">
    <subcellularLocation>
        <location evidence="1">Cytoplasm</location>
    </subcellularLocation>
</comment>
<dbReference type="CDD" id="cd02440">
    <property type="entry name" value="AdoMet_MTases"/>
    <property type="match status" value="1"/>
</dbReference>
<organism evidence="13 14">
    <name type="scientific">Serinicoccus chungangensis</name>
    <dbReference type="NCBI Taxonomy" id="767452"/>
    <lineage>
        <taxon>Bacteria</taxon>
        <taxon>Bacillati</taxon>
        <taxon>Actinomycetota</taxon>
        <taxon>Actinomycetes</taxon>
        <taxon>Micrococcales</taxon>
        <taxon>Ornithinimicrobiaceae</taxon>
        <taxon>Serinicoccus</taxon>
    </lineage>
</organism>
<evidence type="ECO:0000256" key="3">
    <source>
        <dbReference type="ARBA" id="ARBA00011890"/>
    </source>
</evidence>
<evidence type="ECO:0000256" key="5">
    <source>
        <dbReference type="ARBA" id="ARBA00022490"/>
    </source>
</evidence>
<keyword evidence="8" id="KW-0949">S-adenosyl-L-methionine</keyword>
<sequence>MGRAGQPRRLTVAQAMQAAPREDFLPPALRDRAGQDVPLPIGHGATSSQPSTVATMLRLLDVRSGHRVLDVGAGSGWTTAVLARLVGASGSVLGVELEAPLAQEAERRLRRAGLAQASVRTAVPGVLGWPEGAPYDRILVSAMAPRWPQELVEQLVDGGRLLVPLDGRLVLARRRGRRVHRREAPGWYRFVPLR</sequence>
<name>A0A0W8I3G1_9MICO</name>
<dbReference type="PANTHER" id="PTHR11579:SF0">
    <property type="entry name" value="PROTEIN-L-ISOASPARTATE(D-ASPARTATE) O-METHYLTRANSFERASE"/>
    <property type="match status" value="1"/>
</dbReference>
<dbReference type="OrthoDB" id="4035289at2"/>
<keyword evidence="6 13" id="KW-0489">Methyltransferase</keyword>
<gene>
    <name evidence="13" type="ORF">AVL62_13925</name>
</gene>
<comment type="similarity">
    <text evidence="2">Belongs to the methyltransferase superfamily. L-isoaspartyl/D-aspartyl protein methyltransferase family.</text>
</comment>
<dbReference type="EMBL" id="LQBL01000030">
    <property type="protein sequence ID" value="KUG52430.1"/>
    <property type="molecule type" value="Genomic_DNA"/>
</dbReference>
<evidence type="ECO:0000256" key="1">
    <source>
        <dbReference type="ARBA" id="ARBA00004496"/>
    </source>
</evidence>
<dbReference type="Proteomes" id="UP000054837">
    <property type="component" value="Unassembled WGS sequence"/>
</dbReference>
<evidence type="ECO:0000256" key="2">
    <source>
        <dbReference type="ARBA" id="ARBA00005369"/>
    </source>
</evidence>
<evidence type="ECO:0000313" key="13">
    <source>
        <dbReference type="EMBL" id="KUG52430.1"/>
    </source>
</evidence>
<proteinExistence type="inferred from homology"/>
<accession>A0A0W8I3G1</accession>
<keyword evidence="7 13" id="KW-0808">Transferase</keyword>
<evidence type="ECO:0000256" key="7">
    <source>
        <dbReference type="ARBA" id="ARBA00022679"/>
    </source>
</evidence>